<keyword evidence="1" id="KW-0732">Signal</keyword>
<evidence type="ECO:0000313" key="3">
    <source>
        <dbReference type="Proteomes" id="UP001209803"/>
    </source>
</evidence>
<feature type="signal peptide" evidence="1">
    <location>
        <begin position="1"/>
        <end position="26"/>
    </location>
</feature>
<dbReference type="EMBL" id="CP120863">
    <property type="protein sequence ID" value="WFE89429.1"/>
    <property type="molecule type" value="Genomic_DNA"/>
</dbReference>
<accession>A0ABY8F1Z9</accession>
<keyword evidence="3" id="KW-1185">Reference proteome</keyword>
<reference evidence="2 3" key="1">
    <citation type="submission" date="2023-03" db="EMBL/GenBank/DDBJ databases">
        <title>Roseibium porphyridii sp. nov. and Roseibium rhodosorbium sp. nov. isolated from marine algae, Porphyridium cruentum and Rhodosorus marinus, respectively.</title>
        <authorList>
            <person name="Lee M.W."/>
            <person name="Choi B.J."/>
            <person name="Lee J.K."/>
            <person name="Choi D.G."/>
            <person name="Baek J.H."/>
            <person name="Bayburt H."/>
            <person name="Kim J.M."/>
            <person name="Han D.M."/>
            <person name="Kim K.H."/>
            <person name="Jeon C.O."/>
        </authorList>
    </citation>
    <scope>NUCLEOTIDE SEQUENCE [LARGE SCALE GENOMIC DNA]</scope>
    <source>
        <strain evidence="2 3">KMA01</strain>
    </source>
</reference>
<organism evidence="2 3">
    <name type="scientific">Roseibium porphyridii</name>
    <dbReference type="NCBI Taxonomy" id="2866279"/>
    <lineage>
        <taxon>Bacteria</taxon>
        <taxon>Pseudomonadati</taxon>
        <taxon>Pseudomonadota</taxon>
        <taxon>Alphaproteobacteria</taxon>
        <taxon>Hyphomicrobiales</taxon>
        <taxon>Stappiaceae</taxon>
        <taxon>Roseibium</taxon>
    </lineage>
</organism>
<proteinExistence type="predicted"/>
<evidence type="ECO:0000313" key="2">
    <source>
        <dbReference type="EMBL" id="WFE89429.1"/>
    </source>
</evidence>
<sequence length="134" mass="14321">MSTRSPFFRVLAAAAVFLTGLQTVSANEPDPADTGDLPGFGIWGPAYKLRNVPNGMRLVVRAQGSRSAETVGSLARSASEVLVLNCSPEIVPLTFEDASPEGKRELLGGAWCQIDHYGMTGFVPGIYLDPILNR</sequence>
<feature type="chain" id="PRO_5047155714" description="SH3 domain-containing protein" evidence="1">
    <location>
        <begin position="27"/>
        <end position="134"/>
    </location>
</feature>
<dbReference type="Proteomes" id="UP001209803">
    <property type="component" value="Chromosome"/>
</dbReference>
<dbReference type="RefSeq" id="WP_265680392.1">
    <property type="nucleotide sequence ID" value="NZ_CP120863.1"/>
</dbReference>
<evidence type="ECO:0008006" key="4">
    <source>
        <dbReference type="Google" id="ProtNLM"/>
    </source>
</evidence>
<name>A0ABY8F1Z9_9HYPH</name>
<gene>
    <name evidence="2" type="ORF">K1718_25285</name>
</gene>
<evidence type="ECO:0000256" key="1">
    <source>
        <dbReference type="SAM" id="SignalP"/>
    </source>
</evidence>
<protein>
    <recommendedName>
        <fullName evidence="4">SH3 domain-containing protein</fullName>
    </recommendedName>
</protein>